<dbReference type="PROSITE" id="PS51337">
    <property type="entry name" value="B12_BINDING_NTER"/>
    <property type="match status" value="1"/>
</dbReference>
<feature type="region of interest" description="Disordered" evidence="3">
    <location>
        <begin position="1"/>
        <end position="28"/>
    </location>
</feature>
<name>A0A1H1M683_9ACTN</name>
<dbReference type="InterPro" id="IPR010093">
    <property type="entry name" value="SinI_DNA-bd"/>
</dbReference>
<evidence type="ECO:0000256" key="1">
    <source>
        <dbReference type="ARBA" id="ARBA00022723"/>
    </source>
</evidence>
<proteinExistence type="predicted"/>
<keyword evidence="1" id="KW-0479">Metal-binding</keyword>
<dbReference type="GO" id="GO:0031419">
    <property type="term" value="F:cobalamin binding"/>
    <property type="evidence" value="ECO:0007669"/>
    <property type="project" value="InterPro"/>
</dbReference>
<dbReference type="InterPro" id="IPR036594">
    <property type="entry name" value="Meth_synthase_dom"/>
</dbReference>
<dbReference type="GO" id="GO:0008705">
    <property type="term" value="F:methionine synthase activity"/>
    <property type="evidence" value="ECO:0007669"/>
    <property type="project" value="TreeGrafter"/>
</dbReference>
<gene>
    <name evidence="6" type="ORF">SAMN04489717_0698</name>
</gene>
<evidence type="ECO:0000256" key="3">
    <source>
        <dbReference type="SAM" id="MobiDB-lite"/>
    </source>
</evidence>
<dbReference type="GO" id="GO:0050667">
    <property type="term" value="P:homocysteine metabolic process"/>
    <property type="evidence" value="ECO:0007669"/>
    <property type="project" value="TreeGrafter"/>
</dbReference>
<evidence type="ECO:0000259" key="4">
    <source>
        <dbReference type="PROSITE" id="PS51332"/>
    </source>
</evidence>
<dbReference type="GO" id="GO:0005829">
    <property type="term" value="C:cytosol"/>
    <property type="evidence" value="ECO:0007669"/>
    <property type="project" value="TreeGrafter"/>
</dbReference>
<dbReference type="SUPFAM" id="SSF46955">
    <property type="entry name" value="Putative DNA-binding domain"/>
    <property type="match status" value="1"/>
</dbReference>
<keyword evidence="2" id="KW-0170">Cobalt</keyword>
<dbReference type="NCBIfam" id="TIGR01764">
    <property type="entry name" value="excise"/>
    <property type="match status" value="1"/>
</dbReference>
<evidence type="ECO:0000256" key="2">
    <source>
        <dbReference type="ARBA" id="ARBA00023285"/>
    </source>
</evidence>
<dbReference type="InterPro" id="IPR006158">
    <property type="entry name" value="Cobalamin-bd"/>
</dbReference>
<feature type="domain" description="B12-binding" evidence="4">
    <location>
        <begin position="177"/>
        <end position="299"/>
    </location>
</feature>
<dbReference type="InterPro" id="IPR050554">
    <property type="entry name" value="Met_Synthase/Corrinoid"/>
</dbReference>
<protein>
    <submittedName>
        <fullName evidence="6">DNA binding domain-containing protein, excisionase family</fullName>
    </submittedName>
</protein>
<dbReference type="Pfam" id="PF12728">
    <property type="entry name" value="HTH_17"/>
    <property type="match status" value="1"/>
</dbReference>
<dbReference type="InterPro" id="IPR036724">
    <property type="entry name" value="Cobalamin-bd_sf"/>
</dbReference>
<dbReference type="Pfam" id="PF02310">
    <property type="entry name" value="B12-binding"/>
    <property type="match status" value="1"/>
</dbReference>
<keyword evidence="7" id="KW-1185">Reference proteome</keyword>
<dbReference type="Pfam" id="PF02607">
    <property type="entry name" value="B12-binding_2"/>
    <property type="match status" value="1"/>
</dbReference>
<dbReference type="InterPro" id="IPR041657">
    <property type="entry name" value="HTH_17"/>
</dbReference>
<dbReference type="RefSeq" id="WP_092650489.1">
    <property type="nucleotide sequence ID" value="NZ_LT629732.1"/>
</dbReference>
<accession>A0A1H1M683</accession>
<dbReference type="SUPFAM" id="SSF52242">
    <property type="entry name" value="Cobalamin (vitamin B12)-binding domain"/>
    <property type="match status" value="1"/>
</dbReference>
<organism evidence="6 7">
    <name type="scientific">Actinopolymorpha singaporensis</name>
    <dbReference type="NCBI Taxonomy" id="117157"/>
    <lineage>
        <taxon>Bacteria</taxon>
        <taxon>Bacillati</taxon>
        <taxon>Actinomycetota</taxon>
        <taxon>Actinomycetes</taxon>
        <taxon>Propionibacteriales</taxon>
        <taxon>Actinopolymorphaceae</taxon>
        <taxon>Actinopolymorpha</taxon>
    </lineage>
</organism>
<dbReference type="PANTHER" id="PTHR45833">
    <property type="entry name" value="METHIONINE SYNTHASE"/>
    <property type="match status" value="1"/>
</dbReference>
<dbReference type="AlphaFoldDB" id="A0A1H1M683"/>
<dbReference type="PANTHER" id="PTHR45833:SF1">
    <property type="entry name" value="METHIONINE SYNTHASE"/>
    <property type="match status" value="1"/>
</dbReference>
<dbReference type="GO" id="GO:0046872">
    <property type="term" value="F:metal ion binding"/>
    <property type="evidence" value="ECO:0007669"/>
    <property type="project" value="UniProtKB-KW"/>
</dbReference>
<sequence>MNGTQGSGGRDREDDPADPAESVRSGHPLDLAEVARRLGVHYMTAYRYVRLGRLPAAHRGGRWWVDPADVDRFVAQRTAAPPARRGDWRPEAYRTRLGERMLEGDEAGAWSVVESALVSGVAPKEVILGVLAPAMRALGDGWEEGRHTVAEEHRASTVALRLVGRLGPLFARRGRPRGTVVLAAVAGDPHSLPTAMVADVLRGEGYALVDLGADTPVRSVVEAVGRTPRPLALGLSAGADQHLAAVRRTVGAVRAERPDLPIYVGGPAVVSADQASDLGADGWAADAGGFADLLEGLTP</sequence>
<reference evidence="6 7" key="1">
    <citation type="submission" date="2016-10" db="EMBL/GenBank/DDBJ databases">
        <authorList>
            <person name="de Groot N.N."/>
        </authorList>
    </citation>
    <scope>NUCLEOTIDE SEQUENCE [LARGE SCALE GENOMIC DNA]</scope>
    <source>
        <strain evidence="6 7">DSM 22024</strain>
    </source>
</reference>
<feature type="domain" description="B12-binding N-terminal" evidence="5">
    <location>
        <begin position="84"/>
        <end position="178"/>
    </location>
</feature>
<dbReference type="GO" id="GO:0046653">
    <property type="term" value="P:tetrahydrofolate metabolic process"/>
    <property type="evidence" value="ECO:0007669"/>
    <property type="project" value="TreeGrafter"/>
</dbReference>
<dbReference type="Gene3D" id="1.10.1240.10">
    <property type="entry name" value="Methionine synthase domain"/>
    <property type="match status" value="1"/>
</dbReference>
<evidence type="ECO:0000313" key="7">
    <source>
        <dbReference type="Proteomes" id="UP000198983"/>
    </source>
</evidence>
<dbReference type="Proteomes" id="UP000198983">
    <property type="component" value="Chromosome I"/>
</dbReference>
<dbReference type="SUPFAM" id="SSF47644">
    <property type="entry name" value="Methionine synthase domain"/>
    <property type="match status" value="1"/>
</dbReference>
<dbReference type="PROSITE" id="PS51332">
    <property type="entry name" value="B12_BINDING"/>
    <property type="match status" value="1"/>
</dbReference>
<dbReference type="STRING" id="117157.SAMN04489717_0698"/>
<dbReference type="Gene3D" id="3.40.50.280">
    <property type="entry name" value="Cobalamin-binding domain"/>
    <property type="match status" value="1"/>
</dbReference>
<dbReference type="OrthoDB" id="9800334at2"/>
<evidence type="ECO:0000313" key="6">
    <source>
        <dbReference type="EMBL" id="SDR82303.1"/>
    </source>
</evidence>
<dbReference type="GO" id="GO:0003677">
    <property type="term" value="F:DNA binding"/>
    <property type="evidence" value="ECO:0007669"/>
    <property type="project" value="InterPro"/>
</dbReference>
<evidence type="ECO:0000259" key="5">
    <source>
        <dbReference type="PROSITE" id="PS51337"/>
    </source>
</evidence>
<dbReference type="InterPro" id="IPR009061">
    <property type="entry name" value="DNA-bd_dom_put_sf"/>
</dbReference>
<dbReference type="EMBL" id="LT629732">
    <property type="protein sequence ID" value="SDR82303.1"/>
    <property type="molecule type" value="Genomic_DNA"/>
</dbReference>
<dbReference type="InterPro" id="IPR003759">
    <property type="entry name" value="Cbl-bd_cap"/>
</dbReference>